<comment type="caution">
    <text evidence="3">The sequence shown here is derived from an EMBL/GenBank/DDBJ whole genome shotgun (WGS) entry which is preliminary data.</text>
</comment>
<reference evidence="3 4" key="1">
    <citation type="submission" date="2020-01" db="EMBL/GenBank/DDBJ databases">
        <title>Identification and distribution of gene clusters putatively required for synthesis of sphingolipid metabolism inhibitors in phylogenetically diverse species of the filamentous fungus Fusarium.</title>
        <authorList>
            <person name="Kim H.-S."/>
            <person name="Busman M."/>
            <person name="Brown D.W."/>
            <person name="Divon H."/>
            <person name="Uhlig S."/>
            <person name="Proctor R.H."/>
        </authorList>
    </citation>
    <scope>NUCLEOTIDE SEQUENCE [LARGE SCALE GENOMIC DNA]</scope>
    <source>
        <strain evidence="3 4">NRRL 20459</strain>
    </source>
</reference>
<proteinExistence type="predicted"/>
<protein>
    <submittedName>
        <fullName evidence="3">Uncharacterized protein</fullName>
    </submittedName>
</protein>
<evidence type="ECO:0000313" key="3">
    <source>
        <dbReference type="EMBL" id="KAF4469568.1"/>
    </source>
</evidence>
<accession>A0A8H4LK12</accession>
<name>A0A8H4LK12_9HYPO</name>
<dbReference type="EMBL" id="JAADYS010000458">
    <property type="protein sequence ID" value="KAF4469568.1"/>
    <property type="molecule type" value="Genomic_DNA"/>
</dbReference>
<gene>
    <name evidence="3" type="ORF">FALBO_3530</name>
</gene>
<keyword evidence="2" id="KW-0812">Transmembrane</keyword>
<sequence>MFRAKGSTKPVVGSSPRLASDNAEGSSPLSEIREISAELGDPSRADSDQSRWIRWPVTLFKALIYQPIRIIITQPATVVFLLSLFLFVGVPWLITSGLLSAWLGLRSNPHYHGSRGEEAAMREAFETMGSIERHLR</sequence>
<organism evidence="3 4">
    <name type="scientific">Fusarium albosuccineum</name>
    <dbReference type="NCBI Taxonomy" id="1237068"/>
    <lineage>
        <taxon>Eukaryota</taxon>
        <taxon>Fungi</taxon>
        <taxon>Dikarya</taxon>
        <taxon>Ascomycota</taxon>
        <taxon>Pezizomycotina</taxon>
        <taxon>Sordariomycetes</taxon>
        <taxon>Hypocreomycetidae</taxon>
        <taxon>Hypocreales</taxon>
        <taxon>Nectriaceae</taxon>
        <taxon>Fusarium</taxon>
        <taxon>Fusarium decemcellulare species complex</taxon>
    </lineage>
</organism>
<keyword evidence="2" id="KW-0472">Membrane</keyword>
<evidence type="ECO:0000256" key="1">
    <source>
        <dbReference type="SAM" id="MobiDB-lite"/>
    </source>
</evidence>
<keyword evidence="2" id="KW-1133">Transmembrane helix</keyword>
<evidence type="ECO:0000256" key="2">
    <source>
        <dbReference type="SAM" id="Phobius"/>
    </source>
</evidence>
<dbReference type="OrthoDB" id="5088863at2759"/>
<evidence type="ECO:0000313" key="4">
    <source>
        <dbReference type="Proteomes" id="UP000554235"/>
    </source>
</evidence>
<dbReference type="AlphaFoldDB" id="A0A8H4LK12"/>
<keyword evidence="4" id="KW-1185">Reference proteome</keyword>
<dbReference type="Proteomes" id="UP000554235">
    <property type="component" value="Unassembled WGS sequence"/>
</dbReference>
<feature type="region of interest" description="Disordered" evidence="1">
    <location>
        <begin position="1"/>
        <end position="29"/>
    </location>
</feature>
<feature type="transmembrane region" description="Helical" evidence="2">
    <location>
        <begin position="78"/>
        <end position="105"/>
    </location>
</feature>